<dbReference type="SUPFAM" id="SSF54523">
    <property type="entry name" value="Pili subunits"/>
    <property type="match status" value="1"/>
</dbReference>
<organism evidence="2 3">
    <name type="scientific">Desulfolutivibrio sulfodismutans</name>
    <dbReference type="NCBI Taxonomy" id="63561"/>
    <lineage>
        <taxon>Bacteria</taxon>
        <taxon>Pseudomonadati</taxon>
        <taxon>Thermodesulfobacteriota</taxon>
        <taxon>Desulfovibrionia</taxon>
        <taxon>Desulfovibrionales</taxon>
        <taxon>Desulfovibrionaceae</taxon>
        <taxon>Desulfolutivibrio</taxon>
    </lineage>
</organism>
<dbReference type="EMBL" id="JAAGRQ010000018">
    <property type="protein sequence ID" value="NDY56392.1"/>
    <property type="molecule type" value="Genomic_DNA"/>
</dbReference>
<dbReference type="InterPro" id="IPR012902">
    <property type="entry name" value="N_methyl_site"/>
</dbReference>
<accession>A0A7K3NJL9</accession>
<name>A0A7K3NJL9_9BACT</name>
<reference evidence="2 3" key="1">
    <citation type="submission" date="2020-02" db="EMBL/GenBank/DDBJ databases">
        <title>Comparative genomics of sulfur disproportionating microorganisms.</title>
        <authorList>
            <person name="Ward L.M."/>
            <person name="Bertran E."/>
            <person name="Johnston D.T."/>
        </authorList>
    </citation>
    <scope>NUCLEOTIDE SEQUENCE [LARGE SCALE GENOMIC DNA]</scope>
    <source>
        <strain evidence="2 3">DSM 3696</strain>
    </source>
</reference>
<feature type="transmembrane region" description="Helical" evidence="1">
    <location>
        <begin position="12"/>
        <end position="35"/>
    </location>
</feature>
<dbReference type="InterPro" id="IPR045584">
    <property type="entry name" value="Pilin-like"/>
</dbReference>
<keyword evidence="1" id="KW-0812">Transmembrane</keyword>
<evidence type="ECO:0000313" key="3">
    <source>
        <dbReference type="Proteomes" id="UP000469724"/>
    </source>
</evidence>
<comment type="caution">
    <text evidence="2">The sequence shown here is derived from an EMBL/GenBank/DDBJ whole genome shotgun (WGS) entry which is preliminary data.</text>
</comment>
<protein>
    <submittedName>
        <fullName evidence="2">Type II secretion system protein</fullName>
    </submittedName>
</protein>
<evidence type="ECO:0000256" key="1">
    <source>
        <dbReference type="SAM" id="Phobius"/>
    </source>
</evidence>
<proteinExistence type="predicted"/>
<dbReference type="PROSITE" id="PS00409">
    <property type="entry name" value="PROKAR_NTER_METHYL"/>
    <property type="match status" value="1"/>
</dbReference>
<dbReference type="Proteomes" id="UP000469724">
    <property type="component" value="Unassembled WGS sequence"/>
</dbReference>
<keyword evidence="1" id="KW-1133">Transmembrane helix</keyword>
<dbReference type="NCBIfam" id="TIGR02532">
    <property type="entry name" value="IV_pilin_GFxxxE"/>
    <property type="match status" value="1"/>
</dbReference>
<evidence type="ECO:0000313" key="2">
    <source>
        <dbReference type="EMBL" id="NDY56392.1"/>
    </source>
</evidence>
<sequence>MRNNVRPRPRGFSLIEIIITLVVLGIAGAMLVTFMGPGITRSSDPLRALQNDASLQAVMENMIAAAPDVADLATLKTSIGAAGSDQTNAYGMNTIAYHVDRNSLCYLDTGSNTFTNTTDTSIGIYLCVTISLPGQSGSKISYLFTK</sequence>
<dbReference type="Pfam" id="PF07963">
    <property type="entry name" value="N_methyl"/>
    <property type="match status" value="1"/>
</dbReference>
<dbReference type="AlphaFoldDB" id="A0A7K3NJL9"/>
<gene>
    <name evidence="2" type="ORF">G3N56_06495</name>
</gene>
<keyword evidence="1" id="KW-0472">Membrane</keyword>
<dbReference type="RefSeq" id="WP_163301445.1">
    <property type="nucleotide sequence ID" value="NZ_JAAGRQ010000018.1"/>
</dbReference>
<keyword evidence="3" id="KW-1185">Reference proteome</keyword>